<organism evidence="16 18">
    <name type="scientific">Neoehrlichia mikurensis</name>
    <dbReference type="NCBI Taxonomy" id="89586"/>
    <lineage>
        <taxon>Bacteria</taxon>
        <taxon>Pseudomonadati</taxon>
        <taxon>Pseudomonadota</taxon>
        <taxon>Alphaproteobacteria</taxon>
        <taxon>Rickettsiales</taxon>
        <taxon>Anaplasmataceae</taxon>
        <taxon>Candidatus Neoehrlichia</taxon>
    </lineage>
</organism>
<evidence type="ECO:0000256" key="11">
    <source>
        <dbReference type="ARBA" id="ARBA00047836"/>
    </source>
</evidence>
<dbReference type="CDD" id="cd00950">
    <property type="entry name" value="DHDPS"/>
    <property type="match status" value="1"/>
</dbReference>
<evidence type="ECO:0000256" key="3">
    <source>
        <dbReference type="ARBA" id="ARBA00007592"/>
    </source>
</evidence>
<dbReference type="PANTHER" id="PTHR12128:SF66">
    <property type="entry name" value="4-HYDROXY-2-OXOGLUTARATE ALDOLASE, MITOCHONDRIAL"/>
    <property type="match status" value="1"/>
</dbReference>
<evidence type="ECO:0000313" key="19">
    <source>
        <dbReference type="Proteomes" id="UP001059985"/>
    </source>
</evidence>
<evidence type="ECO:0000256" key="7">
    <source>
        <dbReference type="ARBA" id="ARBA00022915"/>
    </source>
</evidence>
<dbReference type="GO" id="GO:0008840">
    <property type="term" value="F:4-hydroxy-tetrahydrodipicolinate synthase activity"/>
    <property type="evidence" value="ECO:0007669"/>
    <property type="project" value="UniProtKB-UniRule"/>
</dbReference>
<dbReference type="Proteomes" id="UP001059985">
    <property type="component" value="Chromosome"/>
</dbReference>
<dbReference type="HAMAP" id="MF_00418">
    <property type="entry name" value="DapA"/>
    <property type="match status" value="1"/>
</dbReference>
<sequence>MIIEVGIQILVIMKLHGVFTALITPFKEDLSFDKEAFFSFIEWQISEGVHGLVPCGTTGEYPTLSFEEYCSVVTSCIAVTNKRVPVIVGASSNCTNQAIKKALFAQSIKADAVLIVVPYYNKPTEEGVYQHFKAIHDATNIPIVIYNIPKRSAIDVSDFTLSRIISLPRIVAIKDATGDLNRPLILKSLINKQEFCFLSGDDSTALTFNVHGGSGCISVISNIAPKLCAEMQNAFLHGNFHIASNINNQLFDLSQVLFCESNPVPAKYALSLMNKILPQVRLPLVMLQDINKLKVSNVLKDLKIIT</sequence>
<comment type="pathway">
    <text evidence="2 12">Amino-acid biosynthesis; L-lysine biosynthesis via DAP pathway; (S)-tetrahydrodipicolinate from L-aspartate: step 3/4.</text>
</comment>
<feature type="binding site" evidence="12 15">
    <location>
        <position position="217"/>
    </location>
    <ligand>
        <name>pyruvate</name>
        <dbReference type="ChEBI" id="CHEBI:15361"/>
    </ligand>
</feature>
<name>A0A9Q9F3I4_9RICK</name>
<evidence type="ECO:0000256" key="13">
    <source>
        <dbReference type="PIRNR" id="PIRNR001365"/>
    </source>
</evidence>
<dbReference type="SUPFAM" id="SSF51569">
    <property type="entry name" value="Aldolase"/>
    <property type="match status" value="1"/>
</dbReference>
<evidence type="ECO:0000313" key="18">
    <source>
        <dbReference type="Proteomes" id="UP001059822"/>
    </source>
</evidence>
<dbReference type="InterPro" id="IPR013785">
    <property type="entry name" value="Aldolase_TIM"/>
</dbReference>
<dbReference type="EMBL" id="CP089286">
    <property type="protein sequence ID" value="UTO55232.1"/>
    <property type="molecule type" value="Genomic_DNA"/>
</dbReference>
<feature type="site" description="Part of a proton relay during catalysis" evidence="12">
    <location>
        <position position="120"/>
    </location>
</feature>
<dbReference type="PANTHER" id="PTHR12128">
    <property type="entry name" value="DIHYDRODIPICOLINATE SYNTHASE"/>
    <property type="match status" value="1"/>
</dbReference>
<comment type="subcellular location">
    <subcellularLocation>
        <location evidence="12">Cytoplasm</location>
    </subcellularLocation>
</comment>
<comment type="similarity">
    <text evidence="3 12 13">Belongs to the DapA family.</text>
</comment>
<comment type="catalytic activity">
    <reaction evidence="11 12">
        <text>L-aspartate 4-semialdehyde + pyruvate = (2S,4S)-4-hydroxy-2,3,4,5-tetrahydrodipicolinate + H2O + H(+)</text>
        <dbReference type="Rhea" id="RHEA:34171"/>
        <dbReference type="ChEBI" id="CHEBI:15361"/>
        <dbReference type="ChEBI" id="CHEBI:15377"/>
        <dbReference type="ChEBI" id="CHEBI:15378"/>
        <dbReference type="ChEBI" id="CHEBI:67139"/>
        <dbReference type="ChEBI" id="CHEBI:537519"/>
        <dbReference type="EC" id="4.3.3.7"/>
    </reaction>
</comment>
<dbReference type="InterPro" id="IPR020625">
    <property type="entry name" value="Schiff_base-form_aldolases_AS"/>
</dbReference>
<keyword evidence="7 12" id="KW-0220">Diaminopimelate biosynthesis</keyword>
<dbReference type="Gene3D" id="3.20.20.70">
    <property type="entry name" value="Aldolase class I"/>
    <property type="match status" value="1"/>
</dbReference>
<dbReference type="GO" id="GO:0019877">
    <property type="term" value="P:diaminopimelate biosynthetic process"/>
    <property type="evidence" value="ECO:0007669"/>
    <property type="project" value="UniProtKB-UniRule"/>
</dbReference>
<keyword evidence="8 12" id="KW-0457">Lysine biosynthesis</keyword>
<evidence type="ECO:0000256" key="9">
    <source>
        <dbReference type="ARBA" id="ARBA00023239"/>
    </source>
</evidence>
<dbReference type="NCBIfam" id="TIGR00674">
    <property type="entry name" value="dapA"/>
    <property type="match status" value="1"/>
</dbReference>
<dbReference type="GO" id="GO:0009089">
    <property type="term" value="P:lysine biosynthetic process via diaminopimelate"/>
    <property type="evidence" value="ECO:0007669"/>
    <property type="project" value="UniProtKB-UniRule"/>
</dbReference>
<keyword evidence="9 12" id="KW-0456">Lyase</keyword>
<evidence type="ECO:0000256" key="1">
    <source>
        <dbReference type="ARBA" id="ARBA00003294"/>
    </source>
</evidence>
<feature type="site" description="Part of a proton relay during catalysis" evidence="12">
    <location>
        <position position="57"/>
    </location>
</feature>
<keyword evidence="10 12" id="KW-0704">Schiff base</keyword>
<keyword evidence="6 12" id="KW-0028">Amino-acid biosynthesis</keyword>
<dbReference type="PRINTS" id="PR00146">
    <property type="entry name" value="DHPICSNTHASE"/>
</dbReference>
<dbReference type="EMBL" id="CP089285">
    <property type="protein sequence ID" value="UTO56152.1"/>
    <property type="molecule type" value="Genomic_DNA"/>
</dbReference>
<comment type="caution">
    <text evidence="12">Was originally thought to be a dihydrodipicolinate synthase (DHDPS), catalyzing the condensation of (S)-aspartate-beta-semialdehyde [(S)-ASA] and pyruvate to dihydrodipicolinate (DHDP). However, it was shown in E.coli that the product of the enzymatic reaction is not dihydrodipicolinate but in fact (4S)-4-hydroxy-2,3,4,5-tetrahydro-(2S)-dipicolinic acid (HTPA), and that the consecutive dehydration reaction leading to DHDP is not spontaneous but catalyzed by DapB.</text>
</comment>
<feature type="active site" description="Schiff-base intermediate with substrate" evidence="12 14">
    <location>
        <position position="174"/>
    </location>
</feature>
<evidence type="ECO:0000256" key="4">
    <source>
        <dbReference type="ARBA" id="ARBA00012086"/>
    </source>
</evidence>
<feature type="binding site" evidence="12 15">
    <location>
        <position position="58"/>
    </location>
    <ligand>
        <name>pyruvate</name>
        <dbReference type="ChEBI" id="CHEBI:15361"/>
    </ligand>
</feature>
<reference evidence="16" key="1">
    <citation type="journal article" date="2022" name="Microorganisms">
        <title>Assembly and Comparison of Ca. Neoehrlichia mikurensis Genomes.</title>
        <authorList>
            <person name="Azagi T."/>
            <person name="Dirks R.P."/>
            <person name="Yebra-Pimentel E.S."/>
            <person name="Schaap P.J."/>
            <person name="Koehorst J.J."/>
            <person name="Esser H.J."/>
            <person name="Sprong H."/>
        </authorList>
    </citation>
    <scope>NUCLEOTIDE SEQUENCE</scope>
    <source>
        <strain evidence="17">18-2804</strain>
        <strain evidence="16">18-2837</strain>
    </source>
</reference>
<evidence type="ECO:0000256" key="8">
    <source>
        <dbReference type="ARBA" id="ARBA00023154"/>
    </source>
</evidence>
<dbReference type="InterPro" id="IPR002220">
    <property type="entry name" value="DapA-like"/>
</dbReference>
<dbReference type="SMART" id="SM01130">
    <property type="entry name" value="DHDPS"/>
    <property type="match status" value="1"/>
</dbReference>
<dbReference type="PIRSF" id="PIRSF001365">
    <property type="entry name" value="DHDPS"/>
    <property type="match status" value="1"/>
</dbReference>
<evidence type="ECO:0000256" key="12">
    <source>
        <dbReference type="HAMAP-Rule" id="MF_00418"/>
    </source>
</evidence>
<evidence type="ECO:0000313" key="16">
    <source>
        <dbReference type="EMBL" id="UTO55232.1"/>
    </source>
</evidence>
<dbReference type="Pfam" id="PF00701">
    <property type="entry name" value="DHDPS"/>
    <property type="match status" value="1"/>
</dbReference>
<evidence type="ECO:0000256" key="2">
    <source>
        <dbReference type="ARBA" id="ARBA00005120"/>
    </source>
</evidence>
<dbReference type="Proteomes" id="UP001059822">
    <property type="component" value="Chromosome"/>
</dbReference>
<dbReference type="EC" id="4.3.3.7" evidence="4 12"/>
<evidence type="ECO:0000313" key="17">
    <source>
        <dbReference type="EMBL" id="UTO56152.1"/>
    </source>
</evidence>
<evidence type="ECO:0000256" key="15">
    <source>
        <dbReference type="PIRSR" id="PIRSR001365-2"/>
    </source>
</evidence>
<keyword evidence="5 12" id="KW-0963">Cytoplasm</keyword>
<proteinExistence type="inferred from homology"/>
<dbReference type="GO" id="GO:0005829">
    <property type="term" value="C:cytosol"/>
    <property type="evidence" value="ECO:0007669"/>
    <property type="project" value="TreeGrafter"/>
</dbReference>
<dbReference type="AlphaFoldDB" id="A0A9Q9F3I4"/>
<protein>
    <recommendedName>
        <fullName evidence="4 12">4-hydroxy-tetrahydrodipicolinate synthase</fullName>
        <shortName evidence="12">HTPA synthase</shortName>
        <ecNumber evidence="4 12">4.3.3.7</ecNumber>
    </recommendedName>
</protein>
<accession>A0A9Q9F3I4</accession>
<evidence type="ECO:0000256" key="14">
    <source>
        <dbReference type="PIRSR" id="PIRSR001365-1"/>
    </source>
</evidence>
<comment type="subunit">
    <text evidence="12">Homotetramer; dimer of dimers.</text>
</comment>
<dbReference type="PROSITE" id="PS00666">
    <property type="entry name" value="DHDPS_2"/>
    <property type="match status" value="1"/>
</dbReference>
<comment type="function">
    <text evidence="1 12">Catalyzes the condensation of (S)-aspartate-beta-semialdehyde [(S)-ASA] and pyruvate to 4-hydroxy-tetrahydrodipicolinate (HTPA).</text>
</comment>
<evidence type="ECO:0000256" key="10">
    <source>
        <dbReference type="ARBA" id="ARBA00023270"/>
    </source>
</evidence>
<gene>
    <name evidence="12 16" type="primary">dapA</name>
    <name evidence="17" type="ORF">LUA81_03460</name>
    <name evidence="16" type="ORF">LUA82_03495</name>
</gene>
<dbReference type="RefSeq" id="WP_246575273.1">
    <property type="nucleotide sequence ID" value="NZ_CP054597.1"/>
</dbReference>
<evidence type="ECO:0000256" key="6">
    <source>
        <dbReference type="ARBA" id="ARBA00022605"/>
    </source>
</evidence>
<feature type="active site" description="Proton donor/acceptor" evidence="12 14">
    <location>
        <position position="146"/>
    </location>
</feature>
<dbReference type="InterPro" id="IPR005263">
    <property type="entry name" value="DapA"/>
</dbReference>
<evidence type="ECO:0000256" key="5">
    <source>
        <dbReference type="ARBA" id="ARBA00022490"/>
    </source>
</evidence>
<keyword evidence="19" id="KW-1185">Reference proteome</keyword>